<sequence>MVRGRRGGTICITTSSPSFSSPSAKTSRSLSSSSMFLTRVSKPISMVFPPTPQASSPAPAVYRRARWAEIRQECLLWFEQKQGGGQLLGRKGWKKWGNAEMAVGCLRWSLKKGGGREVAMRGLEAGVFLAEVVC</sequence>
<dbReference type="AlphaFoldDB" id="B0CRY4"/>
<dbReference type="HOGENOM" id="CLU_1896581_0_0_1"/>
<proteinExistence type="predicted"/>
<accession>B0CRY4</accession>
<evidence type="ECO:0000313" key="1">
    <source>
        <dbReference type="EMBL" id="EDR14762.1"/>
    </source>
</evidence>
<reference evidence="1 2" key="1">
    <citation type="journal article" date="2008" name="Nature">
        <title>The genome of Laccaria bicolor provides insights into mycorrhizal symbiosis.</title>
        <authorList>
            <person name="Martin F."/>
            <person name="Aerts A."/>
            <person name="Ahren D."/>
            <person name="Brun A."/>
            <person name="Danchin E.G.J."/>
            <person name="Duchaussoy F."/>
            <person name="Gibon J."/>
            <person name="Kohler A."/>
            <person name="Lindquist E."/>
            <person name="Pereda V."/>
            <person name="Salamov A."/>
            <person name="Shapiro H.J."/>
            <person name="Wuyts J."/>
            <person name="Blaudez D."/>
            <person name="Buee M."/>
            <person name="Brokstein P."/>
            <person name="Canbaeck B."/>
            <person name="Cohen D."/>
            <person name="Courty P.E."/>
            <person name="Coutinho P.M."/>
            <person name="Delaruelle C."/>
            <person name="Detter J.C."/>
            <person name="Deveau A."/>
            <person name="DiFazio S."/>
            <person name="Duplessis S."/>
            <person name="Fraissinet-Tachet L."/>
            <person name="Lucic E."/>
            <person name="Frey-Klett P."/>
            <person name="Fourrey C."/>
            <person name="Feussner I."/>
            <person name="Gay G."/>
            <person name="Grimwood J."/>
            <person name="Hoegger P.J."/>
            <person name="Jain P."/>
            <person name="Kilaru S."/>
            <person name="Labbe J."/>
            <person name="Lin Y.C."/>
            <person name="Legue V."/>
            <person name="Le Tacon F."/>
            <person name="Marmeisse R."/>
            <person name="Melayah D."/>
            <person name="Montanini B."/>
            <person name="Muratet M."/>
            <person name="Nehls U."/>
            <person name="Niculita-Hirzel H."/>
            <person name="Oudot-Le Secq M.P."/>
            <person name="Peter M."/>
            <person name="Quesneville H."/>
            <person name="Rajashekar B."/>
            <person name="Reich M."/>
            <person name="Rouhier N."/>
            <person name="Schmutz J."/>
            <person name="Yin T."/>
            <person name="Chalot M."/>
            <person name="Henrissat B."/>
            <person name="Kuees U."/>
            <person name="Lucas S."/>
            <person name="Van de Peer Y."/>
            <person name="Podila G.K."/>
            <person name="Polle A."/>
            <person name="Pukkila P.J."/>
            <person name="Richardson P.M."/>
            <person name="Rouze P."/>
            <person name="Sanders I.R."/>
            <person name="Stajich J.E."/>
            <person name="Tunlid A."/>
            <person name="Tuskan G."/>
            <person name="Grigoriev I.V."/>
        </authorList>
    </citation>
    <scope>NUCLEOTIDE SEQUENCE [LARGE SCALE GENOMIC DNA]</scope>
    <source>
        <strain evidence="2">S238N-H82 / ATCC MYA-4686</strain>
    </source>
</reference>
<evidence type="ECO:0000313" key="2">
    <source>
        <dbReference type="Proteomes" id="UP000001194"/>
    </source>
</evidence>
<dbReference type="RefSeq" id="XP_001875321.1">
    <property type="nucleotide sequence ID" value="XM_001875286.1"/>
</dbReference>
<keyword evidence="2" id="KW-1185">Reference proteome</keyword>
<dbReference type="Proteomes" id="UP000001194">
    <property type="component" value="Unassembled WGS sequence"/>
</dbReference>
<dbReference type="InParanoid" id="B0CRY4"/>
<gene>
    <name evidence="1" type="ORF">LACBIDRAFT_305797</name>
</gene>
<name>B0CRY4_LACBS</name>
<dbReference type="EMBL" id="DS547092">
    <property type="protein sequence ID" value="EDR14762.1"/>
    <property type="molecule type" value="Genomic_DNA"/>
</dbReference>
<organism evidence="2">
    <name type="scientific">Laccaria bicolor (strain S238N-H82 / ATCC MYA-4686)</name>
    <name type="common">Bicoloured deceiver</name>
    <name type="synonym">Laccaria laccata var. bicolor</name>
    <dbReference type="NCBI Taxonomy" id="486041"/>
    <lineage>
        <taxon>Eukaryota</taxon>
        <taxon>Fungi</taxon>
        <taxon>Dikarya</taxon>
        <taxon>Basidiomycota</taxon>
        <taxon>Agaricomycotina</taxon>
        <taxon>Agaricomycetes</taxon>
        <taxon>Agaricomycetidae</taxon>
        <taxon>Agaricales</taxon>
        <taxon>Agaricineae</taxon>
        <taxon>Hydnangiaceae</taxon>
        <taxon>Laccaria</taxon>
    </lineage>
</organism>
<protein>
    <submittedName>
        <fullName evidence="1">Predicted protein</fullName>
    </submittedName>
</protein>
<dbReference type="KEGG" id="lbc:LACBIDRAFT_305797"/>
<dbReference type="GeneID" id="6070779"/>